<evidence type="ECO:0000313" key="2">
    <source>
        <dbReference type="Proteomes" id="UP000603602"/>
    </source>
</evidence>
<protein>
    <submittedName>
        <fullName evidence="1">Uncharacterized protein</fullName>
    </submittedName>
</protein>
<organism evidence="1 2">
    <name type="scientific">Thauera sedimentorum</name>
    <dbReference type="NCBI Taxonomy" id="2767595"/>
    <lineage>
        <taxon>Bacteria</taxon>
        <taxon>Pseudomonadati</taxon>
        <taxon>Pseudomonadota</taxon>
        <taxon>Betaproteobacteria</taxon>
        <taxon>Rhodocyclales</taxon>
        <taxon>Zoogloeaceae</taxon>
        <taxon>Thauera</taxon>
    </lineage>
</organism>
<sequence>MSMPQPGTKEETMVNAKASMEQVKAGGARFGAGFGTACAAAGSFVPAGAARRADFEFGRLESVFHENRLLRQKLSDAEDSLRKAKEDLGVLRAGHRVMQRSIDAWFATGPDAWL</sequence>
<dbReference type="EMBL" id="JACYTO010000001">
    <property type="protein sequence ID" value="MBD8502723.1"/>
    <property type="molecule type" value="Genomic_DNA"/>
</dbReference>
<name>A0ABR9B8P2_9RHOO</name>
<accession>A0ABR9B8P2</accession>
<comment type="caution">
    <text evidence="1">The sequence shown here is derived from an EMBL/GenBank/DDBJ whole genome shotgun (WGS) entry which is preliminary data.</text>
</comment>
<dbReference type="Proteomes" id="UP000603602">
    <property type="component" value="Unassembled WGS sequence"/>
</dbReference>
<reference evidence="2" key="1">
    <citation type="submission" date="2023-07" db="EMBL/GenBank/DDBJ databases">
        <title>Thauera sp. CAU 1555 isolated from sand of Yaerae Beach.</title>
        <authorList>
            <person name="Kim W."/>
        </authorList>
    </citation>
    <scope>NUCLEOTIDE SEQUENCE [LARGE SCALE GENOMIC DNA]</scope>
    <source>
        <strain evidence="2">CAU 1555</strain>
    </source>
</reference>
<evidence type="ECO:0000313" key="1">
    <source>
        <dbReference type="EMBL" id="MBD8502723.1"/>
    </source>
</evidence>
<dbReference type="RefSeq" id="WP_187717485.1">
    <property type="nucleotide sequence ID" value="NZ_JACTAH010000001.1"/>
</dbReference>
<proteinExistence type="predicted"/>
<keyword evidence="2" id="KW-1185">Reference proteome</keyword>
<gene>
    <name evidence="1" type="ORF">IFO67_07470</name>
</gene>